<evidence type="ECO:0000313" key="5">
    <source>
        <dbReference type="Proteomes" id="UP000054538"/>
    </source>
</evidence>
<keyword evidence="1" id="KW-0175">Coiled coil</keyword>
<reference evidence="5" key="2">
    <citation type="submission" date="2015-01" db="EMBL/GenBank/DDBJ databases">
        <title>Evolutionary Origins and Diversification of the Mycorrhizal Mutualists.</title>
        <authorList>
            <consortium name="DOE Joint Genome Institute"/>
            <consortium name="Mycorrhizal Genomics Consortium"/>
            <person name="Kohler A."/>
            <person name="Kuo A."/>
            <person name="Nagy L.G."/>
            <person name="Floudas D."/>
            <person name="Copeland A."/>
            <person name="Barry K.W."/>
            <person name="Cichocki N."/>
            <person name="Veneault-Fourrey C."/>
            <person name="LaButti K."/>
            <person name="Lindquist E.A."/>
            <person name="Lipzen A."/>
            <person name="Lundell T."/>
            <person name="Morin E."/>
            <person name="Murat C."/>
            <person name="Riley R."/>
            <person name="Ohm R."/>
            <person name="Sun H."/>
            <person name="Tunlid A."/>
            <person name="Henrissat B."/>
            <person name="Grigoriev I.V."/>
            <person name="Hibbett D.S."/>
            <person name="Martin F."/>
        </authorList>
    </citation>
    <scope>NUCLEOTIDE SEQUENCE [LARGE SCALE GENOMIC DNA]</scope>
    <source>
        <strain evidence="3 5">Ve08.2h10</strain>
    </source>
</reference>
<organism evidence="4 5">
    <name type="scientific">Paxillus rubicundulus Ve08.2h10</name>
    <dbReference type="NCBI Taxonomy" id="930991"/>
    <lineage>
        <taxon>Eukaryota</taxon>
        <taxon>Fungi</taxon>
        <taxon>Dikarya</taxon>
        <taxon>Basidiomycota</taxon>
        <taxon>Agaricomycotina</taxon>
        <taxon>Agaricomycetes</taxon>
        <taxon>Agaricomycetidae</taxon>
        <taxon>Boletales</taxon>
        <taxon>Paxilineae</taxon>
        <taxon>Paxillaceae</taxon>
        <taxon>Paxillus</taxon>
    </lineage>
</organism>
<accession>A0A0D0C400</accession>
<feature type="region of interest" description="Disordered" evidence="2">
    <location>
        <begin position="176"/>
        <end position="207"/>
    </location>
</feature>
<sequence length="207" mass="22640">LKRSIATLKADNVDLKERLDTQEARADAQEVRADAQEARADAQEVRADAQEARADAHEIIIDNLVLRALLDEARSKIIRDTGLKADKIQQNFNADREQAARMVERALKGKGGGVLSLRAIKLVWGDDMVRTRGNLAAHQYNSNAVIRAIHKTSGRSIKAPLEALFESNVCLPRSTPRQKLASTSPHPPVFRGTRGGSPGSDFPFGDA</sequence>
<dbReference type="HOGENOM" id="CLU_1329133_0_0_1"/>
<evidence type="ECO:0000256" key="1">
    <source>
        <dbReference type="SAM" id="Coils"/>
    </source>
</evidence>
<dbReference type="AlphaFoldDB" id="A0A0D0C400"/>
<evidence type="ECO:0000256" key="2">
    <source>
        <dbReference type="SAM" id="MobiDB-lite"/>
    </source>
</evidence>
<evidence type="ECO:0000313" key="4">
    <source>
        <dbReference type="EMBL" id="KIK77867.1"/>
    </source>
</evidence>
<reference evidence="4 5" key="1">
    <citation type="submission" date="2014-04" db="EMBL/GenBank/DDBJ databases">
        <authorList>
            <consortium name="DOE Joint Genome Institute"/>
            <person name="Kuo A."/>
            <person name="Kohler A."/>
            <person name="Jargeat P."/>
            <person name="Nagy L.G."/>
            <person name="Floudas D."/>
            <person name="Copeland A."/>
            <person name="Barry K.W."/>
            <person name="Cichocki N."/>
            <person name="Veneault-Fourrey C."/>
            <person name="LaButti K."/>
            <person name="Lindquist E.A."/>
            <person name="Lipzen A."/>
            <person name="Lundell T."/>
            <person name="Morin E."/>
            <person name="Murat C."/>
            <person name="Sun H."/>
            <person name="Tunlid A."/>
            <person name="Henrissat B."/>
            <person name="Grigoriev I.V."/>
            <person name="Hibbett D.S."/>
            <person name="Martin F."/>
            <person name="Nordberg H.P."/>
            <person name="Cantor M.N."/>
            <person name="Hua S.X."/>
        </authorList>
    </citation>
    <scope>NUCLEOTIDE SEQUENCE [LARGE SCALE GENOMIC DNA]</scope>
    <source>
        <strain evidence="4 5">Ve08.2h10</strain>
    </source>
</reference>
<reference evidence="4" key="3">
    <citation type="submission" date="2015-02" db="EMBL/GenBank/DDBJ databases">
        <title>Evolutionary Origins and Diversification of the Mycorrhizal Mutualists.</title>
        <authorList>
            <consortium name="DOE Joint Genome Institute"/>
            <consortium name="Mycorrhizal Genomics Consortium"/>
            <person name="Kohler A."/>
            <person name="Kuo A."/>
            <person name="Nagy L.G."/>
            <person name="Floudas D."/>
            <person name="Copeland A."/>
            <person name="Barry K.W."/>
            <person name="Cichocki N."/>
            <person name="Veneault-Fourrey C."/>
            <person name="LaButti K."/>
            <person name="Lindquist E.A."/>
            <person name="Lipzen A."/>
            <person name="Lundell T."/>
            <person name="Morin E."/>
            <person name="Murat C."/>
            <person name="Riley R."/>
            <person name="Ohm R."/>
            <person name="Sun H."/>
            <person name="Tunlid A."/>
            <person name="Henrissat B."/>
            <person name="Grigoriev I.V."/>
            <person name="Hibbett D.S."/>
            <person name="Martin F."/>
        </authorList>
    </citation>
    <scope>NUCLEOTIDE SEQUENCE</scope>
    <source>
        <strain evidence="4 5">Ve08.2h10</strain>
    </source>
</reference>
<evidence type="ECO:0000313" key="3">
    <source>
        <dbReference type="EMBL" id="KIK75473.1"/>
    </source>
</evidence>
<name>A0A0D0C400_9AGAM</name>
<feature type="non-terminal residue" evidence="4">
    <location>
        <position position="1"/>
    </location>
</feature>
<protein>
    <submittedName>
        <fullName evidence="3">Unplaced genomic scaffold scaffold_3266, whole genome shotgun sequence</fullName>
    </submittedName>
</protein>
<proteinExistence type="predicted"/>
<dbReference type="Proteomes" id="UP000054538">
    <property type="component" value="Unassembled WGS sequence"/>
</dbReference>
<keyword evidence="5" id="KW-1185">Reference proteome</keyword>
<feature type="coiled-coil region" evidence="1">
    <location>
        <begin position="5"/>
        <end position="55"/>
    </location>
</feature>
<dbReference type="EMBL" id="KN828088">
    <property type="protein sequence ID" value="KIK75473.1"/>
    <property type="molecule type" value="Genomic_DNA"/>
</dbReference>
<dbReference type="EMBL" id="KN826803">
    <property type="protein sequence ID" value="KIK77867.1"/>
    <property type="molecule type" value="Genomic_DNA"/>
</dbReference>
<gene>
    <name evidence="4" type="ORF">PAXRUDRAFT_834827</name>
    <name evidence="3" type="ORF">PAXRUDRAFT_835635</name>
</gene>